<comment type="similarity">
    <text evidence="1">Belongs to the SsuE family.</text>
</comment>
<evidence type="ECO:0000256" key="2">
    <source>
        <dbReference type="ARBA" id="ARBA00022630"/>
    </source>
</evidence>
<evidence type="ECO:0000259" key="6">
    <source>
        <dbReference type="PROSITE" id="PS50902"/>
    </source>
</evidence>
<evidence type="ECO:0000256" key="1">
    <source>
        <dbReference type="ARBA" id="ARBA00005990"/>
    </source>
</evidence>
<dbReference type="Pfam" id="PF03358">
    <property type="entry name" value="FMN_red"/>
    <property type="match status" value="1"/>
</dbReference>
<evidence type="ECO:0000313" key="7">
    <source>
        <dbReference type="EMBL" id="AUX41305.1"/>
    </source>
</evidence>
<gene>
    <name evidence="7" type="ORF">SOCE26_027150</name>
</gene>
<feature type="domain" description="Flavodoxin-like" evidence="6">
    <location>
        <begin position="90"/>
        <end position="259"/>
    </location>
</feature>
<dbReference type="GO" id="GO:0046306">
    <property type="term" value="P:alkanesulfonate catabolic process"/>
    <property type="evidence" value="ECO:0007669"/>
    <property type="project" value="InterPro"/>
</dbReference>
<dbReference type="SUPFAM" id="SSF52218">
    <property type="entry name" value="Flavoproteins"/>
    <property type="match status" value="1"/>
</dbReference>
<dbReference type="InterPro" id="IPR020048">
    <property type="entry name" value="NADPH-dep_FMN_reduc_SsuE"/>
</dbReference>
<dbReference type="AlphaFoldDB" id="A0A2L0EPV8"/>
<dbReference type="InterPro" id="IPR008254">
    <property type="entry name" value="Flavodoxin/NO_synth"/>
</dbReference>
<evidence type="ECO:0000256" key="5">
    <source>
        <dbReference type="SAM" id="MobiDB-lite"/>
    </source>
</evidence>
<sequence>MHHDPISAEGHVGPLGKGRSQAEALPLQAQGDGRCDPPDAAPPSPENRLPGRAVAGTARRVTSAMTTESSVIVDERRGLCYDACMSGIAIITGSVTARSKTAGLAARIAARLERDGFRVTTVHVRDLPAEDVLFGRVDSPAVAQAARVVAEADGVVIATPVYKASYTGALKAFLDLLPQFGLAGKAVLPLATGGTIAHVLAIDYGLRPVLQSLGARHVLAGLFLLDKALRLGEDGLLEIDDELGSKLEEVVAPFVDSVLRAGLALPPREAAA</sequence>
<dbReference type="GO" id="GO:0008752">
    <property type="term" value="F:FMN reductase [NAD(P)H] activity"/>
    <property type="evidence" value="ECO:0007669"/>
    <property type="project" value="InterPro"/>
</dbReference>
<protein>
    <recommendedName>
        <fullName evidence="6">Flavodoxin-like domain-containing protein</fullName>
    </recommendedName>
</protein>
<proteinExistence type="inferred from homology"/>
<accession>A0A2L0EPV8</accession>
<dbReference type="Gene3D" id="3.40.50.360">
    <property type="match status" value="1"/>
</dbReference>
<evidence type="ECO:0000256" key="3">
    <source>
        <dbReference type="ARBA" id="ARBA00022643"/>
    </source>
</evidence>
<dbReference type="PANTHER" id="PTHR43408:SF1">
    <property type="entry name" value="FMN REDUCTASE (NADPH)"/>
    <property type="match status" value="1"/>
</dbReference>
<dbReference type="InterPro" id="IPR029039">
    <property type="entry name" value="Flavoprotein-like_sf"/>
</dbReference>
<reference evidence="7 8" key="1">
    <citation type="submission" date="2015-09" db="EMBL/GenBank/DDBJ databases">
        <title>Sorangium comparison.</title>
        <authorList>
            <person name="Zaburannyi N."/>
            <person name="Bunk B."/>
            <person name="Overmann J."/>
            <person name="Mueller R."/>
        </authorList>
    </citation>
    <scope>NUCLEOTIDE SEQUENCE [LARGE SCALE GENOMIC DNA]</scope>
    <source>
        <strain evidence="7 8">So ce26</strain>
    </source>
</reference>
<dbReference type="PROSITE" id="PS50902">
    <property type="entry name" value="FLAVODOXIN_LIKE"/>
    <property type="match status" value="1"/>
</dbReference>
<organism evidence="7 8">
    <name type="scientific">Sorangium cellulosum</name>
    <name type="common">Polyangium cellulosum</name>
    <dbReference type="NCBI Taxonomy" id="56"/>
    <lineage>
        <taxon>Bacteria</taxon>
        <taxon>Pseudomonadati</taxon>
        <taxon>Myxococcota</taxon>
        <taxon>Polyangia</taxon>
        <taxon>Polyangiales</taxon>
        <taxon>Polyangiaceae</taxon>
        <taxon>Sorangium</taxon>
    </lineage>
</organism>
<dbReference type="InterPro" id="IPR051814">
    <property type="entry name" value="NAD(P)H-dep_FMN_reductase"/>
</dbReference>
<evidence type="ECO:0000313" key="8">
    <source>
        <dbReference type="Proteomes" id="UP000238348"/>
    </source>
</evidence>
<dbReference type="NCBIfam" id="TIGR03567">
    <property type="entry name" value="FMN_reduc_SsuE"/>
    <property type="match status" value="1"/>
</dbReference>
<keyword evidence="3" id="KW-0288">FMN</keyword>
<dbReference type="GO" id="GO:0010181">
    <property type="term" value="F:FMN binding"/>
    <property type="evidence" value="ECO:0007669"/>
    <property type="project" value="InterPro"/>
</dbReference>
<dbReference type="EMBL" id="CP012673">
    <property type="protein sequence ID" value="AUX41305.1"/>
    <property type="molecule type" value="Genomic_DNA"/>
</dbReference>
<dbReference type="InterPro" id="IPR005025">
    <property type="entry name" value="FMN_Rdtase-like_dom"/>
</dbReference>
<dbReference type="Proteomes" id="UP000238348">
    <property type="component" value="Chromosome"/>
</dbReference>
<dbReference type="PANTHER" id="PTHR43408">
    <property type="entry name" value="FMN REDUCTASE (NADPH)"/>
    <property type="match status" value="1"/>
</dbReference>
<keyword evidence="4" id="KW-0560">Oxidoreductase</keyword>
<feature type="region of interest" description="Disordered" evidence="5">
    <location>
        <begin position="1"/>
        <end position="54"/>
    </location>
</feature>
<evidence type="ECO:0000256" key="4">
    <source>
        <dbReference type="ARBA" id="ARBA00023002"/>
    </source>
</evidence>
<name>A0A2L0EPV8_SORCE</name>
<keyword evidence="2" id="KW-0285">Flavoprotein</keyword>